<protein>
    <submittedName>
        <fullName evidence="2">Uncharacterized protein</fullName>
    </submittedName>
</protein>
<evidence type="ECO:0000313" key="2">
    <source>
        <dbReference type="EMBL" id="KAK3343147.1"/>
    </source>
</evidence>
<accession>A0AAE0JDI1</accession>
<feature type="region of interest" description="Disordered" evidence="1">
    <location>
        <begin position="206"/>
        <end position="237"/>
    </location>
</feature>
<evidence type="ECO:0000256" key="1">
    <source>
        <dbReference type="SAM" id="MobiDB-lite"/>
    </source>
</evidence>
<sequence>MPLSMPPRQEAGMPNKGLLFRTGSPGRLTALERGTSQVDDNSNNYDNSSYDNSSYDKSFECLGFEWVPQYLPYEGSGFYLDGQFPDLSANTQNTCDAAYQTSQAYNGLDWQHLDSHLPLQQITTLIGNDSDVSRWVSSPIPRSMIQGLPLMQLDMTSSPLVDMPMQSWDLQYIHSSGPPMNEEQLTAILQLGQDTCACMSPFGRQTTGSTSMAHTPDMAWQTGTGSNSSTSPISSNDDQFICDYPSCKATRPSQKELK</sequence>
<dbReference type="GeneID" id="87866314"/>
<evidence type="ECO:0000313" key="3">
    <source>
        <dbReference type="Proteomes" id="UP001278500"/>
    </source>
</evidence>
<dbReference type="RefSeq" id="XP_062680940.1">
    <property type="nucleotide sequence ID" value="XM_062829160.1"/>
</dbReference>
<keyword evidence="3" id="KW-1185">Reference proteome</keyword>
<name>A0AAE0JDI1_9PEZI</name>
<dbReference type="AlphaFoldDB" id="A0AAE0JDI1"/>
<reference evidence="2" key="1">
    <citation type="journal article" date="2023" name="Mol. Phylogenet. Evol.">
        <title>Genome-scale phylogeny and comparative genomics of the fungal order Sordariales.</title>
        <authorList>
            <person name="Hensen N."/>
            <person name="Bonometti L."/>
            <person name="Westerberg I."/>
            <person name="Brannstrom I.O."/>
            <person name="Guillou S."/>
            <person name="Cros-Aarteil S."/>
            <person name="Calhoun S."/>
            <person name="Haridas S."/>
            <person name="Kuo A."/>
            <person name="Mondo S."/>
            <person name="Pangilinan J."/>
            <person name="Riley R."/>
            <person name="LaButti K."/>
            <person name="Andreopoulos B."/>
            <person name="Lipzen A."/>
            <person name="Chen C."/>
            <person name="Yan M."/>
            <person name="Daum C."/>
            <person name="Ng V."/>
            <person name="Clum A."/>
            <person name="Steindorff A."/>
            <person name="Ohm R.A."/>
            <person name="Martin F."/>
            <person name="Silar P."/>
            <person name="Natvig D.O."/>
            <person name="Lalanne C."/>
            <person name="Gautier V."/>
            <person name="Ament-Velasquez S.L."/>
            <person name="Kruys A."/>
            <person name="Hutchinson M.I."/>
            <person name="Powell A.J."/>
            <person name="Barry K."/>
            <person name="Miller A.N."/>
            <person name="Grigoriev I.V."/>
            <person name="Debuchy R."/>
            <person name="Gladieux P."/>
            <person name="Hiltunen Thoren M."/>
            <person name="Johannesson H."/>
        </authorList>
    </citation>
    <scope>NUCLEOTIDE SEQUENCE</scope>
    <source>
        <strain evidence="2">CBS 560.94</strain>
    </source>
</reference>
<gene>
    <name evidence="2" type="ORF">B0H65DRAFT_540658</name>
</gene>
<feature type="compositionally biased region" description="Low complexity" evidence="1">
    <location>
        <begin position="222"/>
        <end position="236"/>
    </location>
</feature>
<feature type="region of interest" description="Disordered" evidence="1">
    <location>
        <begin position="1"/>
        <end position="24"/>
    </location>
</feature>
<comment type="caution">
    <text evidence="2">The sequence shown here is derived from an EMBL/GenBank/DDBJ whole genome shotgun (WGS) entry which is preliminary data.</text>
</comment>
<proteinExistence type="predicted"/>
<reference evidence="2" key="2">
    <citation type="submission" date="2023-06" db="EMBL/GenBank/DDBJ databases">
        <authorList>
            <consortium name="Lawrence Berkeley National Laboratory"/>
            <person name="Haridas S."/>
            <person name="Hensen N."/>
            <person name="Bonometti L."/>
            <person name="Westerberg I."/>
            <person name="Brannstrom I.O."/>
            <person name="Guillou S."/>
            <person name="Cros-Aarteil S."/>
            <person name="Calhoun S."/>
            <person name="Kuo A."/>
            <person name="Mondo S."/>
            <person name="Pangilinan J."/>
            <person name="Riley R."/>
            <person name="Labutti K."/>
            <person name="Andreopoulos B."/>
            <person name="Lipzen A."/>
            <person name="Chen C."/>
            <person name="Yanf M."/>
            <person name="Daum C."/>
            <person name="Ng V."/>
            <person name="Clum A."/>
            <person name="Steindorff A."/>
            <person name="Ohm R."/>
            <person name="Martin F."/>
            <person name="Silar P."/>
            <person name="Natvig D."/>
            <person name="Lalanne C."/>
            <person name="Gautier V."/>
            <person name="Ament-Velasquez S.L."/>
            <person name="Kruys A."/>
            <person name="Hutchinson M.I."/>
            <person name="Powell A.J."/>
            <person name="Barry K."/>
            <person name="Miller A.N."/>
            <person name="Grigoriev I.V."/>
            <person name="Debuchy R."/>
            <person name="Gladieux P."/>
            <person name="Thoren M.H."/>
            <person name="Johannesson H."/>
        </authorList>
    </citation>
    <scope>NUCLEOTIDE SEQUENCE</scope>
    <source>
        <strain evidence="2">CBS 560.94</strain>
    </source>
</reference>
<dbReference type="Proteomes" id="UP001278500">
    <property type="component" value="Unassembled WGS sequence"/>
</dbReference>
<organism evidence="2 3">
    <name type="scientific">Neurospora tetraspora</name>
    <dbReference type="NCBI Taxonomy" id="94610"/>
    <lineage>
        <taxon>Eukaryota</taxon>
        <taxon>Fungi</taxon>
        <taxon>Dikarya</taxon>
        <taxon>Ascomycota</taxon>
        <taxon>Pezizomycotina</taxon>
        <taxon>Sordariomycetes</taxon>
        <taxon>Sordariomycetidae</taxon>
        <taxon>Sordariales</taxon>
        <taxon>Sordariaceae</taxon>
        <taxon>Neurospora</taxon>
    </lineage>
</organism>
<dbReference type="EMBL" id="JAUEPP010000005">
    <property type="protein sequence ID" value="KAK3343147.1"/>
    <property type="molecule type" value="Genomic_DNA"/>
</dbReference>